<reference evidence="1" key="1">
    <citation type="journal article" date="2012" name="Nature">
        <title>The tomato genome sequence provides insights into fleshy fruit evolution.</title>
        <authorList>
            <consortium name="Tomato Genome Consortium"/>
        </authorList>
    </citation>
    <scope>NUCLEOTIDE SEQUENCE [LARGE SCALE GENOMIC DNA]</scope>
    <source>
        <strain evidence="1">cv. Heinz 1706</strain>
    </source>
</reference>
<dbReference type="Proteomes" id="UP000004994">
    <property type="component" value="Chromosome 11"/>
</dbReference>
<dbReference type="Gramene" id="Solyc11g005933.1.1">
    <property type="protein sequence ID" value="Solyc11g005933.1.1"/>
    <property type="gene ID" value="Solyc11g005933.1"/>
</dbReference>
<reference evidence="1" key="2">
    <citation type="submission" date="2019-01" db="UniProtKB">
        <authorList>
            <consortium name="EnsemblPlants"/>
        </authorList>
    </citation>
    <scope>IDENTIFICATION</scope>
    <source>
        <strain evidence="1">cv. Heinz 1706</strain>
    </source>
</reference>
<evidence type="ECO:0000313" key="1">
    <source>
        <dbReference type="EnsemblPlants" id="Solyc11g005933.1.1"/>
    </source>
</evidence>
<name>A0A3Q7INU0_SOLLC</name>
<dbReference type="EnsemblPlants" id="Solyc11g005933.1.1">
    <property type="protein sequence ID" value="Solyc11g005933.1.1"/>
    <property type="gene ID" value="Solyc11g005933.1"/>
</dbReference>
<accession>A0A3Q7INU0</accession>
<keyword evidence="2" id="KW-1185">Reference proteome</keyword>
<proteinExistence type="predicted"/>
<organism evidence="1">
    <name type="scientific">Solanum lycopersicum</name>
    <name type="common">Tomato</name>
    <name type="synonym">Lycopersicon esculentum</name>
    <dbReference type="NCBI Taxonomy" id="4081"/>
    <lineage>
        <taxon>Eukaryota</taxon>
        <taxon>Viridiplantae</taxon>
        <taxon>Streptophyta</taxon>
        <taxon>Embryophyta</taxon>
        <taxon>Tracheophyta</taxon>
        <taxon>Spermatophyta</taxon>
        <taxon>Magnoliopsida</taxon>
        <taxon>eudicotyledons</taxon>
        <taxon>Gunneridae</taxon>
        <taxon>Pentapetalae</taxon>
        <taxon>asterids</taxon>
        <taxon>lamiids</taxon>
        <taxon>Solanales</taxon>
        <taxon>Solanaceae</taxon>
        <taxon>Solanoideae</taxon>
        <taxon>Solaneae</taxon>
        <taxon>Solanum</taxon>
        <taxon>Solanum subgen. Lycopersicon</taxon>
    </lineage>
</organism>
<dbReference type="InParanoid" id="A0A3Q7INU0"/>
<protein>
    <submittedName>
        <fullName evidence="1">Uncharacterized protein</fullName>
    </submittedName>
</protein>
<sequence length="123" mass="13854">MSMELFRALTSSYLQLSLEPISLSRELLTNDLIPFDALHNMVLGQGSSATFVLSARTLPVAEEKFEELGSDHTMCLQSMTIDNRTSRESEFIDMSTMIISFHVLRPTPQGICYFAIATLHQHE</sequence>
<dbReference type="AlphaFoldDB" id="A0A3Q7INU0"/>
<evidence type="ECO:0000313" key="2">
    <source>
        <dbReference type="Proteomes" id="UP000004994"/>
    </source>
</evidence>